<dbReference type="RefSeq" id="WP_146975265.1">
    <property type="nucleotide sequence ID" value="NZ_VOSL01000055.1"/>
</dbReference>
<evidence type="ECO:0000313" key="4">
    <source>
        <dbReference type="EMBL" id="TXD34322.1"/>
    </source>
</evidence>
<keyword evidence="2" id="KW-1133">Transmembrane helix</keyword>
<evidence type="ECO:0000256" key="1">
    <source>
        <dbReference type="SAM" id="MobiDB-lite"/>
    </source>
</evidence>
<sequence length="251" mass="26868">MREATMWRAGGIVRGVMWAGALTAATFCAVAALSRPALAAEPADARAEADPSPESRALPTSAAAQTSPGITRWPSPAELRRVNQARLDRQARGMGVLLGWSALNIGVGTAGYLMTDGPQRYFHQMNAAWNVVNALIAGFGLRGALRDDAASFDGLETLEEGRSFERILAINIGLNVAYMASGAFMWERGLRRDDDRLQGYGPSLLVQGAFLLVFDSTLFTLQRRASARYLEGVQVGMGPDGGLQLGYGANF</sequence>
<feature type="chain" id="PRO_5023057283" evidence="3">
    <location>
        <begin position="40"/>
        <end position="251"/>
    </location>
</feature>
<organism evidence="4 5">
    <name type="scientific">Lujinxingia vulgaris</name>
    <dbReference type="NCBI Taxonomy" id="2600176"/>
    <lineage>
        <taxon>Bacteria</taxon>
        <taxon>Deltaproteobacteria</taxon>
        <taxon>Bradymonadales</taxon>
        <taxon>Lujinxingiaceae</taxon>
        <taxon>Lujinxingia</taxon>
    </lineage>
</organism>
<comment type="caution">
    <text evidence="4">The sequence shown here is derived from an EMBL/GenBank/DDBJ whole genome shotgun (WGS) entry which is preliminary data.</text>
</comment>
<dbReference type="EMBL" id="VOSL01000055">
    <property type="protein sequence ID" value="TXD34322.1"/>
    <property type="molecule type" value="Genomic_DNA"/>
</dbReference>
<reference evidence="4 5" key="1">
    <citation type="submission" date="2019-08" db="EMBL/GenBank/DDBJ databases">
        <title>Bradymonadales sp. TMQ2.</title>
        <authorList>
            <person name="Liang Q."/>
        </authorList>
    </citation>
    <scope>NUCLEOTIDE SEQUENCE [LARGE SCALE GENOMIC DNA]</scope>
    <source>
        <strain evidence="4 5">TMQ2</strain>
    </source>
</reference>
<feature type="region of interest" description="Disordered" evidence="1">
    <location>
        <begin position="43"/>
        <end position="74"/>
    </location>
</feature>
<dbReference type="InterPro" id="IPR054261">
    <property type="entry name" value="DUF6992"/>
</dbReference>
<keyword evidence="3" id="KW-0732">Signal</keyword>
<dbReference type="Proteomes" id="UP000321046">
    <property type="component" value="Unassembled WGS sequence"/>
</dbReference>
<dbReference type="AlphaFoldDB" id="A0A5C6X226"/>
<evidence type="ECO:0000313" key="5">
    <source>
        <dbReference type="Proteomes" id="UP000321046"/>
    </source>
</evidence>
<keyword evidence="2" id="KW-0472">Membrane</keyword>
<feature type="transmembrane region" description="Helical" evidence="2">
    <location>
        <begin position="167"/>
        <end position="186"/>
    </location>
</feature>
<feature type="transmembrane region" description="Helical" evidence="2">
    <location>
        <begin position="127"/>
        <end position="145"/>
    </location>
</feature>
<proteinExistence type="predicted"/>
<accession>A0A5C6X226</accession>
<keyword evidence="2" id="KW-0812">Transmembrane</keyword>
<feature type="transmembrane region" description="Helical" evidence="2">
    <location>
        <begin position="97"/>
        <end position="115"/>
    </location>
</feature>
<gene>
    <name evidence="4" type="ORF">FRC96_14065</name>
</gene>
<name>A0A5C6X226_9DELT</name>
<protein>
    <submittedName>
        <fullName evidence="4">Uncharacterized protein</fullName>
    </submittedName>
</protein>
<dbReference type="Pfam" id="PF22503">
    <property type="entry name" value="DUF6992"/>
    <property type="match status" value="1"/>
</dbReference>
<evidence type="ECO:0000256" key="3">
    <source>
        <dbReference type="SAM" id="SignalP"/>
    </source>
</evidence>
<evidence type="ECO:0000256" key="2">
    <source>
        <dbReference type="SAM" id="Phobius"/>
    </source>
</evidence>
<feature type="signal peptide" evidence="3">
    <location>
        <begin position="1"/>
        <end position="39"/>
    </location>
</feature>
<dbReference type="OrthoDB" id="158047at2"/>